<protein>
    <recommendedName>
        <fullName evidence="1">Bacteriophage T5 Orf172 DNA-binding domain-containing protein</fullName>
    </recommendedName>
</protein>
<dbReference type="InterPro" id="IPR018306">
    <property type="entry name" value="Phage_T5_Orf172_DNA-bd"/>
</dbReference>
<gene>
    <name evidence="2" type="ORF">CXB77_06610</name>
</gene>
<dbReference type="OrthoDB" id="8265034at2"/>
<dbReference type="RefSeq" id="WP_105073266.1">
    <property type="nucleotide sequence ID" value="NZ_JAFLKP010000166.1"/>
</dbReference>
<evidence type="ECO:0000259" key="1">
    <source>
        <dbReference type="SMART" id="SM00974"/>
    </source>
</evidence>
<dbReference type="Pfam" id="PF10544">
    <property type="entry name" value="T5orf172"/>
    <property type="match status" value="1"/>
</dbReference>
<comment type="caution">
    <text evidence="2">The sequence shown here is derived from an EMBL/GenBank/DDBJ whole genome shotgun (WGS) entry which is preliminary data.</text>
</comment>
<evidence type="ECO:0000313" key="2">
    <source>
        <dbReference type="EMBL" id="PQJ96506.1"/>
    </source>
</evidence>
<dbReference type="EMBL" id="PPGH01000034">
    <property type="protein sequence ID" value="PQJ96506.1"/>
    <property type="molecule type" value="Genomic_DNA"/>
</dbReference>
<sequence>MAKGFIYICRNMAMPGLLKIGYSVKVPTERVDELFTTGVPEPFKLEYYCLAENAKRLETQIHQNLSVYRHRADREFFRIELENAIQSIANLCKPEHEWRDEQYQPLSSQIARINGQKINGITIVSRHDSEREITEMINFSESAYQQSLASYVYSLFYDSNSCCCNFEFANEVEQFGYIADDILEIALETISQFEWFGQIQHGKPLTDIEVDDDDIPW</sequence>
<keyword evidence="3" id="KW-1185">Reference proteome</keyword>
<dbReference type="SMART" id="SM00974">
    <property type="entry name" value="T5orf172"/>
    <property type="match status" value="1"/>
</dbReference>
<evidence type="ECO:0000313" key="3">
    <source>
        <dbReference type="Proteomes" id="UP000239936"/>
    </source>
</evidence>
<proteinExistence type="predicted"/>
<name>A0A2S7XS87_9GAMM</name>
<dbReference type="AlphaFoldDB" id="A0A2S7XS87"/>
<organism evidence="2 3">
    <name type="scientific">Chromatium okenii</name>
    <dbReference type="NCBI Taxonomy" id="61644"/>
    <lineage>
        <taxon>Bacteria</taxon>
        <taxon>Pseudomonadati</taxon>
        <taxon>Pseudomonadota</taxon>
        <taxon>Gammaproteobacteria</taxon>
        <taxon>Chromatiales</taxon>
        <taxon>Chromatiaceae</taxon>
        <taxon>Chromatium</taxon>
    </lineage>
</organism>
<dbReference type="Proteomes" id="UP000239936">
    <property type="component" value="Unassembled WGS sequence"/>
</dbReference>
<feature type="domain" description="Bacteriophage T5 Orf172 DNA-binding" evidence="1">
    <location>
        <begin position="12"/>
        <end position="91"/>
    </location>
</feature>
<reference evidence="2 3" key="1">
    <citation type="submission" date="2018-01" db="EMBL/GenBank/DDBJ databases">
        <title>The complete genome sequence of Chromatium okenii LaCa, a purple sulfur bacterium with a turbulent life.</title>
        <authorList>
            <person name="Luedin S.M."/>
            <person name="Liechti N."/>
            <person name="Storelli N."/>
            <person name="Danza F."/>
            <person name="Wittwer M."/>
            <person name="Pothier J.F."/>
            <person name="Tonolla M.A."/>
        </authorList>
    </citation>
    <scope>NUCLEOTIDE SEQUENCE [LARGE SCALE GENOMIC DNA]</scope>
    <source>
        <strain evidence="2 3">LaCa</strain>
    </source>
</reference>
<accession>A0A2S7XS87</accession>